<organism evidence="1 2">
    <name type="scientific">Trifolium pratense</name>
    <name type="common">Red clover</name>
    <dbReference type="NCBI Taxonomy" id="57577"/>
    <lineage>
        <taxon>Eukaryota</taxon>
        <taxon>Viridiplantae</taxon>
        <taxon>Streptophyta</taxon>
        <taxon>Embryophyta</taxon>
        <taxon>Tracheophyta</taxon>
        <taxon>Spermatophyta</taxon>
        <taxon>Magnoliopsida</taxon>
        <taxon>eudicotyledons</taxon>
        <taxon>Gunneridae</taxon>
        <taxon>Pentapetalae</taxon>
        <taxon>rosids</taxon>
        <taxon>fabids</taxon>
        <taxon>Fabales</taxon>
        <taxon>Fabaceae</taxon>
        <taxon>Papilionoideae</taxon>
        <taxon>50 kb inversion clade</taxon>
        <taxon>NPAAA clade</taxon>
        <taxon>Hologalegina</taxon>
        <taxon>IRL clade</taxon>
        <taxon>Trifolieae</taxon>
        <taxon>Trifolium</taxon>
    </lineage>
</organism>
<comment type="caution">
    <text evidence="1">The sequence shown here is derived from an EMBL/GenBank/DDBJ whole genome shotgun (WGS) entry which is preliminary data.</text>
</comment>
<reference evidence="1" key="1">
    <citation type="submission" date="2023-10" db="EMBL/GenBank/DDBJ databases">
        <authorList>
            <person name="Rodriguez Cubillos JULIANA M."/>
            <person name="De Vega J."/>
        </authorList>
    </citation>
    <scope>NUCLEOTIDE SEQUENCE</scope>
</reference>
<evidence type="ECO:0000313" key="2">
    <source>
        <dbReference type="Proteomes" id="UP001177021"/>
    </source>
</evidence>
<gene>
    <name evidence="1" type="ORF">MILVUS5_LOCUS17871</name>
</gene>
<name>A0ACB0JZX4_TRIPR</name>
<dbReference type="EMBL" id="CASHSV030000109">
    <property type="protein sequence ID" value="CAJ2649872.1"/>
    <property type="molecule type" value="Genomic_DNA"/>
</dbReference>
<accession>A0ACB0JZX4</accession>
<protein>
    <submittedName>
        <fullName evidence="1">Uncharacterized protein</fullName>
    </submittedName>
</protein>
<proteinExistence type="predicted"/>
<evidence type="ECO:0000313" key="1">
    <source>
        <dbReference type="EMBL" id="CAJ2649872.1"/>
    </source>
</evidence>
<sequence length="111" mass="12844">MDWLHKLRRIFTLFSSRIKLRKSGAGVVGRCQRGGGVDGECGKTGGGLLNLRDDVEMCGYKDVEIMWNMLSLSITPERMETPRNNIKQKLPRRSCKQRFNSRLFFWTNHNP</sequence>
<dbReference type="Proteomes" id="UP001177021">
    <property type="component" value="Unassembled WGS sequence"/>
</dbReference>
<keyword evidence="2" id="KW-1185">Reference proteome</keyword>